<evidence type="ECO:0000256" key="6">
    <source>
        <dbReference type="ARBA" id="ARBA00022679"/>
    </source>
</evidence>
<dbReference type="SMART" id="SM00387">
    <property type="entry name" value="HATPase_c"/>
    <property type="match status" value="1"/>
</dbReference>
<evidence type="ECO:0000256" key="8">
    <source>
        <dbReference type="ARBA" id="ARBA00022777"/>
    </source>
</evidence>
<dbReference type="Proteomes" id="UP000184016">
    <property type="component" value="Unassembled WGS sequence"/>
</dbReference>
<keyword evidence="12" id="KW-1133">Transmembrane helix</keyword>
<reference evidence="16" key="1">
    <citation type="submission" date="2016-11" db="EMBL/GenBank/DDBJ databases">
        <authorList>
            <person name="Varghese N."/>
            <person name="Submissions S."/>
        </authorList>
    </citation>
    <scope>NUCLEOTIDE SEQUENCE [LARGE SCALE GENOMIC DNA]</scope>
    <source>
        <strain evidence="16">USBA-503</strain>
    </source>
</reference>
<dbReference type="PANTHER" id="PTHR45453">
    <property type="entry name" value="PHOSPHATE REGULON SENSOR PROTEIN PHOR"/>
    <property type="match status" value="1"/>
</dbReference>
<evidence type="ECO:0000259" key="14">
    <source>
        <dbReference type="PROSITE" id="PS50885"/>
    </source>
</evidence>
<evidence type="ECO:0000259" key="13">
    <source>
        <dbReference type="PROSITE" id="PS50109"/>
    </source>
</evidence>
<dbReference type="SMART" id="SM00304">
    <property type="entry name" value="HAMP"/>
    <property type="match status" value="1"/>
</dbReference>
<keyword evidence="9" id="KW-0067">ATP-binding</keyword>
<evidence type="ECO:0000256" key="1">
    <source>
        <dbReference type="ARBA" id="ARBA00000085"/>
    </source>
</evidence>
<dbReference type="Gene3D" id="6.10.340.10">
    <property type="match status" value="1"/>
</dbReference>
<dbReference type="GO" id="GO:0016036">
    <property type="term" value="P:cellular response to phosphate starvation"/>
    <property type="evidence" value="ECO:0007669"/>
    <property type="project" value="TreeGrafter"/>
</dbReference>
<evidence type="ECO:0000256" key="10">
    <source>
        <dbReference type="ARBA" id="ARBA00023012"/>
    </source>
</evidence>
<evidence type="ECO:0000256" key="9">
    <source>
        <dbReference type="ARBA" id="ARBA00022840"/>
    </source>
</evidence>
<keyword evidence="12" id="KW-0812">Transmembrane</keyword>
<dbReference type="PROSITE" id="PS50885">
    <property type="entry name" value="HAMP"/>
    <property type="match status" value="1"/>
</dbReference>
<keyword evidence="16" id="KW-1185">Reference proteome</keyword>
<dbReference type="SUPFAM" id="SSF55785">
    <property type="entry name" value="PYP-like sensor domain (PAS domain)"/>
    <property type="match status" value="1"/>
</dbReference>
<accession>A0A1M6SCH5</accession>
<evidence type="ECO:0000313" key="15">
    <source>
        <dbReference type="EMBL" id="SHK42462.1"/>
    </source>
</evidence>
<protein>
    <recommendedName>
        <fullName evidence="3">histidine kinase</fullName>
        <ecNumber evidence="3">2.7.13.3</ecNumber>
    </recommendedName>
</protein>
<feature type="transmembrane region" description="Helical" evidence="12">
    <location>
        <begin position="6"/>
        <end position="29"/>
    </location>
</feature>
<dbReference type="OrthoDB" id="9813151at2"/>
<dbReference type="Pfam" id="PF00512">
    <property type="entry name" value="HisKA"/>
    <property type="match status" value="1"/>
</dbReference>
<dbReference type="GO" id="GO:0004721">
    <property type="term" value="F:phosphoprotein phosphatase activity"/>
    <property type="evidence" value="ECO:0007669"/>
    <property type="project" value="TreeGrafter"/>
</dbReference>
<evidence type="ECO:0000256" key="5">
    <source>
        <dbReference type="ARBA" id="ARBA00022553"/>
    </source>
</evidence>
<organism evidence="15 16">
    <name type="scientific">Alicyclobacillus tolerans</name>
    <dbReference type="NCBI Taxonomy" id="90970"/>
    <lineage>
        <taxon>Bacteria</taxon>
        <taxon>Bacillati</taxon>
        <taxon>Bacillota</taxon>
        <taxon>Bacilli</taxon>
        <taxon>Bacillales</taxon>
        <taxon>Alicyclobacillaceae</taxon>
        <taxon>Alicyclobacillus</taxon>
    </lineage>
</organism>
<dbReference type="SUPFAM" id="SSF158472">
    <property type="entry name" value="HAMP domain-like"/>
    <property type="match status" value="1"/>
</dbReference>
<dbReference type="EMBL" id="FRAF01000013">
    <property type="protein sequence ID" value="SHK42462.1"/>
    <property type="molecule type" value="Genomic_DNA"/>
</dbReference>
<keyword evidence="8 15" id="KW-0418">Kinase</keyword>
<comment type="subcellular location">
    <subcellularLocation>
        <location evidence="2">Cell membrane</location>
        <topology evidence="2">Multi-pass membrane protein</topology>
    </subcellularLocation>
</comment>
<dbReference type="PROSITE" id="PS50109">
    <property type="entry name" value="HIS_KIN"/>
    <property type="match status" value="1"/>
</dbReference>
<evidence type="ECO:0000256" key="11">
    <source>
        <dbReference type="ARBA" id="ARBA00023136"/>
    </source>
</evidence>
<dbReference type="GO" id="GO:0000155">
    <property type="term" value="F:phosphorelay sensor kinase activity"/>
    <property type="evidence" value="ECO:0007669"/>
    <property type="project" value="InterPro"/>
</dbReference>
<dbReference type="InterPro" id="IPR035965">
    <property type="entry name" value="PAS-like_dom_sf"/>
</dbReference>
<dbReference type="Gene3D" id="1.10.287.130">
    <property type="match status" value="1"/>
</dbReference>
<keyword evidence="4" id="KW-1003">Cell membrane</keyword>
<sequence>MIKNSIVLKLWLTIVGMVVVVLVLLSVLLQQFFATYVEDNQSSSLIHWTLSISDELQKNDNLEHLLLSKNLLKKVQNAEMSYTPSLKENNALDKQFRSLSTSERYQLQSGKPIIIRQIGNGSPQITIYDLVKRPGQNPGLLAVSQQMSVLDAPLDHMRNLILFDVLLGVFLATGLAFVVSKNLSKPLVEMNHAAELMQSGDFKHRVNVVTSDEVGRLGSTFNAMAAQLDHTIHALSMERDQLSTILQSLQDGVMATNTLGQITLANLPALRILRQMSLSERGIVDVSQLPDAMQSLLQAVQNHGESMSREWLWQDRNILLHVIPLREPDSQLVRGTLTVLRDITEERQMDSLRKDFLANVSHELRTPLSMLQGYSEALLDELDNDPEMRRELVQIIHEEAMRMKRLVNDLLDLASLESGQFQMKYAPVEINSLIKKVSRKFFTLSSEKGVSLQVHLFDRPILLEADKDRLEQVFTNLLDNAFRHTEKGKIEISIETETHYVYIQVKDTGSGIPPEDVPYVFERFYKADKARTRSAGGTGLGLAIARYIIVKHGGEIIVKSALHVGTTFTVVLPLKRQVTENRI</sequence>
<proteinExistence type="predicted"/>
<evidence type="ECO:0000256" key="3">
    <source>
        <dbReference type="ARBA" id="ARBA00012438"/>
    </source>
</evidence>
<evidence type="ECO:0000256" key="2">
    <source>
        <dbReference type="ARBA" id="ARBA00004651"/>
    </source>
</evidence>
<dbReference type="InterPro" id="IPR050351">
    <property type="entry name" value="BphY/WalK/GraS-like"/>
</dbReference>
<keyword evidence="5" id="KW-0597">Phosphoprotein</keyword>
<dbReference type="EC" id="2.7.13.3" evidence="3"/>
<evidence type="ECO:0000313" key="16">
    <source>
        <dbReference type="Proteomes" id="UP000184016"/>
    </source>
</evidence>
<dbReference type="GO" id="GO:0005524">
    <property type="term" value="F:ATP binding"/>
    <property type="evidence" value="ECO:0007669"/>
    <property type="project" value="UniProtKB-KW"/>
</dbReference>
<dbReference type="CDD" id="cd06225">
    <property type="entry name" value="HAMP"/>
    <property type="match status" value="1"/>
</dbReference>
<gene>
    <name evidence="15" type="ORF">SAMN05443507_113100</name>
</gene>
<dbReference type="Pfam" id="PF02518">
    <property type="entry name" value="HATPase_c"/>
    <property type="match status" value="1"/>
</dbReference>
<keyword evidence="11 12" id="KW-0472">Membrane</keyword>
<dbReference type="FunFam" id="1.10.287.130:FF:000001">
    <property type="entry name" value="Two-component sensor histidine kinase"/>
    <property type="match status" value="1"/>
</dbReference>
<dbReference type="InterPro" id="IPR036890">
    <property type="entry name" value="HATPase_C_sf"/>
</dbReference>
<name>A0A1M6SCH5_9BACL</name>
<dbReference type="SUPFAM" id="SSF55874">
    <property type="entry name" value="ATPase domain of HSP90 chaperone/DNA topoisomerase II/histidine kinase"/>
    <property type="match status" value="1"/>
</dbReference>
<dbReference type="InterPro" id="IPR005467">
    <property type="entry name" value="His_kinase_dom"/>
</dbReference>
<dbReference type="CDD" id="cd00075">
    <property type="entry name" value="HATPase"/>
    <property type="match status" value="1"/>
</dbReference>
<dbReference type="InterPro" id="IPR004358">
    <property type="entry name" value="Sig_transdc_His_kin-like_C"/>
</dbReference>
<feature type="domain" description="HAMP" evidence="14">
    <location>
        <begin position="181"/>
        <end position="233"/>
    </location>
</feature>
<dbReference type="SMART" id="SM00388">
    <property type="entry name" value="HisKA"/>
    <property type="match status" value="1"/>
</dbReference>
<dbReference type="InterPro" id="IPR003660">
    <property type="entry name" value="HAMP_dom"/>
</dbReference>
<dbReference type="RefSeq" id="WP_072874246.1">
    <property type="nucleotide sequence ID" value="NZ_FRAF01000013.1"/>
</dbReference>
<dbReference type="SUPFAM" id="SSF47384">
    <property type="entry name" value="Homodimeric domain of signal transducing histidine kinase"/>
    <property type="match status" value="1"/>
</dbReference>
<keyword evidence="7" id="KW-0547">Nucleotide-binding</keyword>
<keyword evidence="10" id="KW-0902">Two-component regulatory system</keyword>
<dbReference type="GO" id="GO:0005886">
    <property type="term" value="C:plasma membrane"/>
    <property type="evidence" value="ECO:0007669"/>
    <property type="project" value="UniProtKB-SubCell"/>
</dbReference>
<dbReference type="CDD" id="cd00082">
    <property type="entry name" value="HisKA"/>
    <property type="match status" value="1"/>
</dbReference>
<dbReference type="Gene3D" id="3.30.450.20">
    <property type="entry name" value="PAS domain"/>
    <property type="match status" value="1"/>
</dbReference>
<dbReference type="InterPro" id="IPR003594">
    <property type="entry name" value="HATPase_dom"/>
</dbReference>
<evidence type="ECO:0000256" key="12">
    <source>
        <dbReference type="SAM" id="Phobius"/>
    </source>
</evidence>
<dbReference type="Gene3D" id="3.30.565.10">
    <property type="entry name" value="Histidine kinase-like ATPase, C-terminal domain"/>
    <property type="match status" value="1"/>
</dbReference>
<dbReference type="Pfam" id="PF00672">
    <property type="entry name" value="HAMP"/>
    <property type="match status" value="1"/>
</dbReference>
<evidence type="ECO:0000256" key="4">
    <source>
        <dbReference type="ARBA" id="ARBA00022475"/>
    </source>
</evidence>
<evidence type="ECO:0000256" key="7">
    <source>
        <dbReference type="ARBA" id="ARBA00022741"/>
    </source>
</evidence>
<dbReference type="AlphaFoldDB" id="A0A1M6SCH5"/>
<dbReference type="STRING" id="1830138.SAMN05443507_113100"/>
<dbReference type="InterPro" id="IPR003661">
    <property type="entry name" value="HisK_dim/P_dom"/>
</dbReference>
<dbReference type="InterPro" id="IPR036097">
    <property type="entry name" value="HisK_dim/P_sf"/>
</dbReference>
<feature type="domain" description="Histidine kinase" evidence="13">
    <location>
        <begin position="359"/>
        <end position="576"/>
    </location>
</feature>
<dbReference type="PRINTS" id="PR00344">
    <property type="entry name" value="BCTRLSENSOR"/>
</dbReference>
<dbReference type="PANTHER" id="PTHR45453:SF1">
    <property type="entry name" value="PHOSPHATE REGULON SENSOR PROTEIN PHOR"/>
    <property type="match status" value="1"/>
</dbReference>
<keyword evidence="6" id="KW-0808">Transferase</keyword>
<comment type="catalytic activity">
    <reaction evidence="1">
        <text>ATP + protein L-histidine = ADP + protein N-phospho-L-histidine.</text>
        <dbReference type="EC" id="2.7.13.3"/>
    </reaction>
</comment>
<dbReference type="FunFam" id="3.30.565.10:FF:000006">
    <property type="entry name" value="Sensor histidine kinase WalK"/>
    <property type="match status" value="1"/>
</dbReference>